<feature type="region of interest" description="Disordered" evidence="3">
    <location>
        <begin position="195"/>
        <end position="314"/>
    </location>
</feature>
<feature type="region of interest" description="Disordered" evidence="3">
    <location>
        <begin position="387"/>
        <end position="411"/>
    </location>
</feature>
<keyword evidence="5" id="KW-1185">Reference proteome</keyword>
<evidence type="ECO:0000313" key="4">
    <source>
        <dbReference type="EMBL" id="KAF2831004.1"/>
    </source>
</evidence>
<dbReference type="CDD" id="cd00067">
    <property type="entry name" value="GAL4"/>
    <property type="match status" value="1"/>
</dbReference>
<reference evidence="4" key="1">
    <citation type="journal article" date="2020" name="Stud. Mycol.">
        <title>101 Dothideomycetes genomes: a test case for predicting lifestyles and emergence of pathogens.</title>
        <authorList>
            <person name="Haridas S."/>
            <person name="Albert R."/>
            <person name="Binder M."/>
            <person name="Bloem J."/>
            <person name="Labutti K."/>
            <person name="Salamov A."/>
            <person name="Andreopoulos B."/>
            <person name="Baker S."/>
            <person name="Barry K."/>
            <person name="Bills G."/>
            <person name="Bluhm B."/>
            <person name="Cannon C."/>
            <person name="Castanera R."/>
            <person name="Culley D."/>
            <person name="Daum C."/>
            <person name="Ezra D."/>
            <person name="Gonzalez J."/>
            <person name="Henrissat B."/>
            <person name="Kuo A."/>
            <person name="Liang C."/>
            <person name="Lipzen A."/>
            <person name="Lutzoni F."/>
            <person name="Magnuson J."/>
            <person name="Mondo S."/>
            <person name="Nolan M."/>
            <person name="Ohm R."/>
            <person name="Pangilinan J."/>
            <person name="Park H.-J."/>
            <person name="Ramirez L."/>
            <person name="Alfaro M."/>
            <person name="Sun H."/>
            <person name="Tritt A."/>
            <person name="Yoshinaga Y."/>
            <person name="Zwiers L.-H."/>
            <person name="Turgeon B."/>
            <person name="Goodwin S."/>
            <person name="Spatafora J."/>
            <person name="Crous P."/>
            <person name="Grigoriev I."/>
        </authorList>
    </citation>
    <scope>NUCLEOTIDE SEQUENCE</scope>
    <source>
        <strain evidence="4">CBS 113818</strain>
    </source>
</reference>
<feature type="compositionally biased region" description="Polar residues" evidence="3">
    <location>
        <begin position="663"/>
        <end position="673"/>
    </location>
</feature>
<feature type="region of interest" description="Disordered" evidence="3">
    <location>
        <begin position="449"/>
        <end position="481"/>
    </location>
</feature>
<protein>
    <recommendedName>
        <fullName evidence="6">Zn(2)-C6 fungal-type domain-containing protein</fullName>
    </recommendedName>
</protein>
<evidence type="ECO:0000256" key="2">
    <source>
        <dbReference type="SAM" id="Coils"/>
    </source>
</evidence>
<dbReference type="AlphaFoldDB" id="A0A6A7ADP8"/>
<dbReference type="GO" id="GO:0000981">
    <property type="term" value="F:DNA-binding transcription factor activity, RNA polymerase II-specific"/>
    <property type="evidence" value="ECO:0007669"/>
    <property type="project" value="InterPro"/>
</dbReference>
<sequence>MSQRGRPSSAQSPGSQQRMPIEAAEALLWGKETHNEHVHLYGRMRELEEQHRDYDARIQATEAVVEAAEAATARVRRIEQRVVAIESDEQDRPFDKWAEGEISEFKNFIEKNKNVRQKQIELEEKVSHVEDAVDKVKDASKDVEILLERIGRLERDQISNANRIRSLETDVTNLTLLREDRIIYRNKLPDVIHLRATPERMLPPPSRQPNVQARDDSETEDENETLVDPPVAMQTEHDQVQVPRSPDVNANFLVAPGRSPSKGRGEVTARGRVMQRKSIHEPKRAREPERRPSQAPNHGSESQSRPRLSPLPPTQIINRQSKETSLHAGDASTHVPHLVRPRQLLTLAPRPPPQLRIQADILPATQLVSKLSTKAPVYVQNAPMQTTKPTGQALAPISKPRSRKQMEMVPPTQVVSRPIAEKPASPMNIPSITQDQERSRQFIVKLPTRKRKLDDTAPTPRLTRSQAKKSQDVIPVKQPTRTARVLATKEPARKRRKVNEVQAPPQVRSTAPALEIPNSDTEISSKATNLVKTSPRKAVTPTRRRRCIPCSKAHMPCDLVRPSCGSCKKRSQPGACVYTNPIDSQSQVATQMSSSPMKKKTTKPRALPKSKNSIKARSRHSLDNDEERLSPIHTGAGNLESPVRSSMARAGPEEPRSHAENLPTENRLSSKTLSAGKRTLPMRSSMSRENPYATPNAGTLKLTGPSLLSAGAAMPNYEDYKDIL</sequence>
<feature type="coiled-coil region" evidence="2">
    <location>
        <begin position="44"/>
        <end position="156"/>
    </location>
</feature>
<dbReference type="GO" id="GO:0008270">
    <property type="term" value="F:zinc ion binding"/>
    <property type="evidence" value="ECO:0007669"/>
    <property type="project" value="InterPro"/>
</dbReference>
<accession>A0A6A7ADP8</accession>
<keyword evidence="2" id="KW-0175">Coiled coil</keyword>
<organism evidence="4 5">
    <name type="scientific">Ophiobolus disseminans</name>
    <dbReference type="NCBI Taxonomy" id="1469910"/>
    <lineage>
        <taxon>Eukaryota</taxon>
        <taxon>Fungi</taxon>
        <taxon>Dikarya</taxon>
        <taxon>Ascomycota</taxon>
        <taxon>Pezizomycotina</taxon>
        <taxon>Dothideomycetes</taxon>
        <taxon>Pleosporomycetidae</taxon>
        <taxon>Pleosporales</taxon>
        <taxon>Pleosporineae</taxon>
        <taxon>Phaeosphaeriaceae</taxon>
        <taxon>Ophiobolus</taxon>
    </lineage>
</organism>
<feature type="region of interest" description="Disordered" evidence="3">
    <location>
        <begin position="586"/>
        <end position="674"/>
    </location>
</feature>
<feature type="compositionally biased region" description="Basic residues" evidence="3">
    <location>
        <begin position="597"/>
        <end position="619"/>
    </location>
</feature>
<evidence type="ECO:0000256" key="3">
    <source>
        <dbReference type="SAM" id="MobiDB-lite"/>
    </source>
</evidence>
<gene>
    <name evidence="4" type="ORF">CC86DRAFT_377925</name>
</gene>
<feature type="compositionally biased region" description="Basic and acidic residues" evidence="3">
    <location>
        <begin position="620"/>
        <end position="630"/>
    </location>
</feature>
<dbReference type="EMBL" id="MU006218">
    <property type="protein sequence ID" value="KAF2831004.1"/>
    <property type="molecule type" value="Genomic_DNA"/>
</dbReference>
<name>A0A6A7ADP8_9PLEO</name>
<dbReference type="Proteomes" id="UP000799424">
    <property type="component" value="Unassembled WGS sequence"/>
</dbReference>
<feature type="region of interest" description="Disordered" evidence="3">
    <location>
        <begin position="1"/>
        <end position="22"/>
    </location>
</feature>
<dbReference type="OrthoDB" id="3647228at2759"/>
<evidence type="ECO:0008006" key="6">
    <source>
        <dbReference type="Google" id="ProtNLM"/>
    </source>
</evidence>
<evidence type="ECO:0000256" key="1">
    <source>
        <dbReference type="ARBA" id="ARBA00023242"/>
    </source>
</evidence>
<proteinExistence type="predicted"/>
<feature type="compositionally biased region" description="Polar residues" evidence="3">
    <location>
        <begin position="1"/>
        <end position="18"/>
    </location>
</feature>
<dbReference type="InterPro" id="IPR001138">
    <property type="entry name" value="Zn2Cys6_DnaBD"/>
</dbReference>
<feature type="compositionally biased region" description="Basic and acidic residues" evidence="3">
    <location>
        <begin position="278"/>
        <end position="292"/>
    </location>
</feature>
<feature type="compositionally biased region" description="Polar residues" evidence="3">
    <location>
        <begin position="294"/>
        <end position="303"/>
    </location>
</feature>
<keyword evidence="1" id="KW-0539">Nucleus</keyword>
<evidence type="ECO:0000313" key="5">
    <source>
        <dbReference type="Proteomes" id="UP000799424"/>
    </source>
</evidence>